<keyword evidence="2" id="KW-0732">Signal</keyword>
<keyword evidence="1" id="KW-0812">Transmembrane</keyword>
<evidence type="ECO:0000256" key="2">
    <source>
        <dbReference type="SAM" id="SignalP"/>
    </source>
</evidence>
<keyword evidence="1" id="KW-0472">Membrane</keyword>
<dbReference type="AlphaFoldDB" id="A0A0S4WUE7"/>
<evidence type="ECO:0000256" key="1">
    <source>
        <dbReference type="SAM" id="Phobius"/>
    </source>
</evidence>
<keyword evidence="1" id="KW-1133">Transmembrane helix</keyword>
<gene>
    <name evidence="3" type="ORF">RUN215_v1_440009</name>
</gene>
<sequence length="76" mass="8093">MNGRQRVVSGLLWLAVLLPSLAFADTVQCDPATTCMQVVADMVTQLRDVAVKSMQVMIACAASIGFLLGLVAGRLR</sequence>
<dbReference type="EMBL" id="LN899820">
    <property type="protein sequence ID" value="CUV55163.1"/>
    <property type="molecule type" value="Genomic_DNA"/>
</dbReference>
<feature type="signal peptide" evidence="2">
    <location>
        <begin position="1"/>
        <end position="24"/>
    </location>
</feature>
<organism evidence="3">
    <name type="scientific">Ralstonia solanacearum</name>
    <name type="common">Pseudomonas solanacearum</name>
    <dbReference type="NCBI Taxonomy" id="305"/>
    <lineage>
        <taxon>Bacteria</taxon>
        <taxon>Pseudomonadati</taxon>
        <taxon>Pseudomonadota</taxon>
        <taxon>Betaproteobacteria</taxon>
        <taxon>Burkholderiales</taxon>
        <taxon>Burkholderiaceae</taxon>
        <taxon>Ralstonia</taxon>
        <taxon>Ralstonia solanacearum species complex</taxon>
    </lineage>
</organism>
<reference evidence="3" key="1">
    <citation type="submission" date="2015-10" db="EMBL/GenBank/DDBJ databases">
        <authorList>
            <person name="Gilbert D.G."/>
        </authorList>
    </citation>
    <scope>NUCLEOTIDE SEQUENCE</scope>
    <source>
        <strain evidence="3">Phyl III-seqv23</strain>
    </source>
</reference>
<evidence type="ECO:0000313" key="3">
    <source>
        <dbReference type="EMBL" id="CUV55163.1"/>
    </source>
</evidence>
<feature type="chain" id="PRO_5006629633" description="Transmembrane protein" evidence="2">
    <location>
        <begin position="25"/>
        <end position="76"/>
    </location>
</feature>
<accession>A0A0S4WUE7</accession>
<feature type="transmembrane region" description="Helical" evidence="1">
    <location>
        <begin position="56"/>
        <end position="75"/>
    </location>
</feature>
<proteinExistence type="predicted"/>
<name>A0A0S4WUE7_RALSL</name>
<protein>
    <recommendedName>
        <fullName evidence="4">Transmembrane protein</fullName>
    </recommendedName>
</protein>
<evidence type="ECO:0008006" key="4">
    <source>
        <dbReference type="Google" id="ProtNLM"/>
    </source>
</evidence>